<dbReference type="Pfam" id="PF04542">
    <property type="entry name" value="Sigma70_r2"/>
    <property type="match status" value="1"/>
</dbReference>
<dbReference type="SUPFAM" id="SSF88659">
    <property type="entry name" value="Sigma3 and sigma4 domains of RNA polymerase sigma factors"/>
    <property type="match status" value="1"/>
</dbReference>
<evidence type="ECO:0000313" key="9">
    <source>
        <dbReference type="EMBL" id="WKW15659.1"/>
    </source>
</evidence>
<dbReference type="EMBL" id="CP130612">
    <property type="protein sequence ID" value="WKW12752.1"/>
    <property type="molecule type" value="Genomic_DNA"/>
</dbReference>
<evidence type="ECO:0000256" key="2">
    <source>
        <dbReference type="ARBA" id="ARBA00023015"/>
    </source>
</evidence>
<keyword evidence="4" id="KW-0804">Transcription</keyword>
<dbReference type="InterPro" id="IPR013249">
    <property type="entry name" value="RNA_pol_sigma70_r4_t2"/>
</dbReference>
<comment type="similarity">
    <text evidence="1">Belongs to the sigma-70 factor family. ECF subfamily.</text>
</comment>
<dbReference type="SUPFAM" id="SSF88946">
    <property type="entry name" value="Sigma2 domain of RNA polymerase sigma factors"/>
    <property type="match status" value="1"/>
</dbReference>
<dbReference type="KEGG" id="pspc:Strain318_002060"/>
<keyword evidence="3" id="KW-0731">Sigma factor</keyword>
<organism evidence="9 10">
    <name type="scientific">Pseudogemmatithrix spongiicola</name>
    <dbReference type="NCBI Taxonomy" id="3062599"/>
    <lineage>
        <taxon>Bacteria</taxon>
        <taxon>Pseudomonadati</taxon>
        <taxon>Gemmatimonadota</taxon>
        <taxon>Gemmatimonadia</taxon>
        <taxon>Gemmatimonadales</taxon>
        <taxon>Gemmatimonadaceae</taxon>
        <taxon>Pseudogemmatithrix</taxon>
    </lineage>
</organism>
<name>A0AA49Q8E1_9BACT</name>
<gene>
    <name evidence="8" type="ORF">Strain138_002061</name>
    <name evidence="9" type="ORF">Strain318_002060</name>
</gene>
<dbReference type="Pfam" id="PF08281">
    <property type="entry name" value="Sigma70_r4_2"/>
    <property type="match status" value="1"/>
</dbReference>
<dbReference type="Proteomes" id="UP001229955">
    <property type="component" value="Chromosome"/>
</dbReference>
<keyword evidence="10" id="KW-1185">Reference proteome</keyword>
<dbReference type="GO" id="GO:0003677">
    <property type="term" value="F:DNA binding"/>
    <property type="evidence" value="ECO:0007669"/>
    <property type="project" value="InterPro"/>
</dbReference>
<feature type="domain" description="RNA polymerase sigma factor 70 region 4 type 2" evidence="7">
    <location>
        <begin position="119"/>
        <end position="164"/>
    </location>
</feature>
<dbReference type="Gene3D" id="1.10.1740.10">
    <property type="match status" value="1"/>
</dbReference>
<dbReference type="InterPro" id="IPR013325">
    <property type="entry name" value="RNA_pol_sigma_r2"/>
</dbReference>
<dbReference type="GO" id="GO:0016987">
    <property type="term" value="F:sigma factor activity"/>
    <property type="evidence" value="ECO:0007669"/>
    <property type="project" value="UniProtKB-KW"/>
</dbReference>
<dbReference type="InterPro" id="IPR014284">
    <property type="entry name" value="RNA_pol_sigma-70_dom"/>
</dbReference>
<evidence type="ECO:0000256" key="1">
    <source>
        <dbReference type="ARBA" id="ARBA00010641"/>
    </source>
</evidence>
<evidence type="ECO:0000256" key="4">
    <source>
        <dbReference type="ARBA" id="ARBA00023163"/>
    </source>
</evidence>
<evidence type="ECO:0000313" key="10">
    <source>
        <dbReference type="Proteomes" id="UP001229955"/>
    </source>
</evidence>
<evidence type="ECO:0000256" key="3">
    <source>
        <dbReference type="ARBA" id="ARBA00023082"/>
    </source>
</evidence>
<dbReference type="InterPro" id="IPR039425">
    <property type="entry name" value="RNA_pol_sigma-70-like"/>
</dbReference>
<evidence type="ECO:0000313" key="8">
    <source>
        <dbReference type="EMBL" id="WKW12752.1"/>
    </source>
</evidence>
<proteinExistence type="inferred from homology"/>
<dbReference type="EMBL" id="CP130613">
    <property type="protein sequence ID" value="WKW15659.1"/>
    <property type="molecule type" value="Genomic_DNA"/>
</dbReference>
<dbReference type="GO" id="GO:0006352">
    <property type="term" value="P:DNA-templated transcription initiation"/>
    <property type="evidence" value="ECO:0007669"/>
    <property type="project" value="InterPro"/>
</dbReference>
<dbReference type="PANTHER" id="PTHR43133:SF62">
    <property type="entry name" value="RNA POLYMERASE SIGMA FACTOR SIGZ"/>
    <property type="match status" value="1"/>
</dbReference>
<protein>
    <submittedName>
        <fullName evidence="9">Sigma-70 family RNA polymerase sigma factor</fullName>
    </submittedName>
</protein>
<evidence type="ECO:0000259" key="6">
    <source>
        <dbReference type="Pfam" id="PF04542"/>
    </source>
</evidence>
<sequence length="206" mass="23137">MTHPTPPPDSPLDDDARWLAFVEPLRAFLRRRVPPGVDAEDVAQEVFLRLARHRATLEDVADVEAWIFRVARSALTDAWRAEQRRRARSSETDPDQLPTAEEDPAEGRREISACVLPFIAALDAPSRRALELTALQGLTQDEAARREGISLSGMKSRVQRARERVLREVQHCCGLHRDARGVVRGLGADEGCAPPASFHRIERRQK</sequence>
<evidence type="ECO:0000259" key="7">
    <source>
        <dbReference type="Pfam" id="PF08281"/>
    </source>
</evidence>
<dbReference type="NCBIfam" id="TIGR02937">
    <property type="entry name" value="sigma70-ECF"/>
    <property type="match status" value="1"/>
</dbReference>
<dbReference type="PANTHER" id="PTHR43133">
    <property type="entry name" value="RNA POLYMERASE ECF-TYPE SIGMA FACTO"/>
    <property type="match status" value="1"/>
</dbReference>
<dbReference type="AlphaFoldDB" id="A0AA49Q8E1"/>
<dbReference type="Gene3D" id="1.10.10.10">
    <property type="entry name" value="Winged helix-like DNA-binding domain superfamily/Winged helix DNA-binding domain"/>
    <property type="match status" value="1"/>
</dbReference>
<reference evidence="9" key="1">
    <citation type="submission" date="2023-07" db="EMBL/GenBank/DDBJ databases">
        <authorList>
            <person name="Haufschild T."/>
            <person name="Kallscheuer N."/>
            <person name="Hammer J."/>
            <person name="Kohn T."/>
            <person name="Kabuu M."/>
            <person name="Jogler M."/>
            <person name="Wohfarth N."/>
            <person name="Heuer A."/>
            <person name="Rohde M."/>
            <person name="van Teeseling M.C.F."/>
            <person name="Jogler C."/>
        </authorList>
    </citation>
    <scope>NUCLEOTIDE SEQUENCE</scope>
    <source>
        <strain evidence="8">Strain 138</strain>
        <strain evidence="9">Strain 318</strain>
    </source>
</reference>
<dbReference type="InterPro" id="IPR036388">
    <property type="entry name" value="WH-like_DNA-bd_sf"/>
</dbReference>
<dbReference type="InterPro" id="IPR013324">
    <property type="entry name" value="RNA_pol_sigma_r3/r4-like"/>
</dbReference>
<dbReference type="InterPro" id="IPR007627">
    <property type="entry name" value="RNA_pol_sigma70_r2"/>
</dbReference>
<accession>A0AA49Q8E1</accession>
<feature type="region of interest" description="Disordered" evidence="5">
    <location>
        <begin position="84"/>
        <end position="106"/>
    </location>
</feature>
<keyword evidence="2" id="KW-0805">Transcription regulation</keyword>
<evidence type="ECO:0000256" key="5">
    <source>
        <dbReference type="SAM" id="MobiDB-lite"/>
    </source>
</evidence>
<dbReference type="RefSeq" id="WP_367885629.1">
    <property type="nucleotide sequence ID" value="NZ_CP130612.1"/>
</dbReference>
<feature type="domain" description="RNA polymerase sigma-70 region 2" evidence="6">
    <location>
        <begin position="24"/>
        <end position="85"/>
    </location>
</feature>
<accession>A0AA49JVS8</accession>